<keyword evidence="4" id="KW-1185">Reference proteome</keyword>
<accession>A0AAV2YS47</accession>
<feature type="region of interest" description="Disordered" evidence="1">
    <location>
        <begin position="1"/>
        <end position="37"/>
    </location>
</feature>
<gene>
    <name evidence="3" type="ORF">N0F65_012033</name>
</gene>
<evidence type="ECO:0000256" key="1">
    <source>
        <dbReference type="SAM" id="MobiDB-lite"/>
    </source>
</evidence>
<dbReference type="InterPro" id="IPR057634">
    <property type="entry name" value="PAH_ZNF598/HEL2"/>
</dbReference>
<dbReference type="Pfam" id="PF23202">
    <property type="entry name" value="PAH_ZNF598"/>
    <property type="match status" value="1"/>
</dbReference>
<evidence type="ECO:0000259" key="2">
    <source>
        <dbReference type="Pfam" id="PF23202"/>
    </source>
</evidence>
<feature type="compositionally biased region" description="Basic residues" evidence="1">
    <location>
        <begin position="28"/>
        <end position="37"/>
    </location>
</feature>
<feature type="region of interest" description="Disordered" evidence="1">
    <location>
        <begin position="479"/>
        <end position="505"/>
    </location>
</feature>
<dbReference type="EMBL" id="DAKRPA010000151">
    <property type="protein sequence ID" value="DAZ96930.1"/>
    <property type="molecule type" value="Genomic_DNA"/>
</dbReference>
<proteinExistence type="predicted"/>
<protein>
    <recommendedName>
        <fullName evidence="2">ZNF598/HEL2 PAH domain-containing protein</fullName>
    </recommendedName>
</protein>
<organism evidence="3 4">
    <name type="scientific">Lagenidium giganteum</name>
    <dbReference type="NCBI Taxonomy" id="4803"/>
    <lineage>
        <taxon>Eukaryota</taxon>
        <taxon>Sar</taxon>
        <taxon>Stramenopiles</taxon>
        <taxon>Oomycota</taxon>
        <taxon>Peronosporomycetes</taxon>
        <taxon>Pythiales</taxon>
        <taxon>Pythiaceae</taxon>
    </lineage>
</organism>
<feature type="region of interest" description="Disordered" evidence="1">
    <location>
        <begin position="581"/>
        <end position="680"/>
    </location>
</feature>
<feature type="domain" description="ZNF598/HEL2 PAH" evidence="2">
    <location>
        <begin position="371"/>
        <end position="445"/>
    </location>
</feature>
<name>A0AAV2YS47_9STRA</name>
<sequence length="724" mass="81040">MDKPRRMTQMSGVLTITRLPVDAPSNGKPHKKHKVKPRAARVLLQPKQLQLSYAEPDDEKMEELHGRLDLRQAKLEQLENAFVIHAGDKCLKLQDEDKATTDVWFYAVYNAITGFAKTQVGSIAGGRFTAMVTSSYRDEALDDIELEVSCQLLLPMTAVKDAKPRALKWKTWKSAIDVQDFDDELRTSLGPAMKRITFPRDRMRDSLFGGLRKKFIQELKEQQIANYFEKVFALPDVVADPVIVSKVRRFLGFDAFFDENGANATVVNQPEANEPEQPVASIETETGNHDTANADAAHALPQPEEGAELTDSFAAPRETRRASLGSAQHGFALARQRSSLGAEEDWSAQLNGSEYVEVIPETDPAAAKLLHKRILLTVREYVFNDDERVCEFQDQTRDFGRGKTSATEYCAFLHGCVGASECLQLLPEMARLLPDDDLREELLQARAAIWRRVHRRHRRRSKQFSEPVVLQQRPLEVAPTEQQVEPVRKPRPKSDTFSLPSADKNLDARPLRMSMAETRRNSFEDRRPSSSSFTPAATVVASTTVDTASTVPPHGRASLNLFGEPIHTHTIVEESLSMSEVDDDLPNQRGNNQIADDSSDDWESDDDNVHSSSYAEIQVPHSAPAAVPQHTPVDTWPRKSVGNRAAPLSETQMDSNGHHMRTSNQGEAVHEQPSPAPAQRKVIQSNAWIRQSSNSQIKDNAEEEELNPVLARLKKQGAVNFMMR</sequence>
<dbReference type="Proteomes" id="UP001146120">
    <property type="component" value="Unassembled WGS sequence"/>
</dbReference>
<dbReference type="AlphaFoldDB" id="A0AAV2YS47"/>
<evidence type="ECO:0000313" key="4">
    <source>
        <dbReference type="Proteomes" id="UP001146120"/>
    </source>
</evidence>
<reference evidence="3" key="2">
    <citation type="journal article" date="2023" name="Microbiol Resour">
        <title>Decontamination and Annotation of the Draft Genome Sequence of the Oomycete Lagenidium giganteum ARSEF 373.</title>
        <authorList>
            <person name="Morgan W.R."/>
            <person name="Tartar A."/>
        </authorList>
    </citation>
    <scope>NUCLEOTIDE SEQUENCE</scope>
    <source>
        <strain evidence="3">ARSEF 373</strain>
    </source>
</reference>
<reference evidence="3" key="1">
    <citation type="submission" date="2022-11" db="EMBL/GenBank/DDBJ databases">
        <authorList>
            <person name="Morgan W.R."/>
            <person name="Tartar A."/>
        </authorList>
    </citation>
    <scope>NUCLEOTIDE SEQUENCE</scope>
    <source>
        <strain evidence="3">ARSEF 373</strain>
    </source>
</reference>
<comment type="caution">
    <text evidence="3">The sequence shown here is derived from an EMBL/GenBank/DDBJ whole genome shotgun (WGS) entry which is preliminary data.</text>
</comment>
<evidence type="ECO:0000313" key="3">
    <source>
        <dbReference type="EMBL" id="DAZ96930.1"/>
    </source>
</evidence>
<feature type="compositionally biased region" description="Acidic residues" evidence="1">
    <location>
        <begin position="597"/>
        <end position="606"/>
    </location>
</feature>